<dbReference type="HOGENOM" id="CLU_841930_0_0_1"/>
<reference evidence="1 2" key="1">
    <citation type="journal article" date="2014" name="BMC Genomics">
        <title>Genome sequencing of four Aureobasidium pullulans varieties: biotechnological potential, stress tolerance, and description of new species.</title>
        <authorList>
            <person name="Gostin Ar C."/>
            <person name="Ohm R.A."/>
            <person name="Kogej T."/>
            <person name="Sonjak S."/>
            <person name="Turk M."/>
            <person name="Zajc J."/>
            <person name="Zalar P."/>
            <person name="Grube M."/>
            <person name="Sun H."/>
            <person name="Han J."/>
            <person name="Sharma A."/>
            <person name="Chiniquy J."/>
            <person name="Ngan C.Y."/>
            <person name="Lipzen A."/>
            <person name="Barry K."/>
            <person name="Grigoriev I.V."/>
            <person name="Gunde-Cimerman N."/>
        </authorList>
    </citation>
    <scope>NUCLEOTIDE SEQUENCE [LARGE SCALE GENOMIC DNA]</scope>
    <source>
        <strain evidence="1 2">EXF-150</strain>
    </source>
</reference>
<evidence type="ECO:0000313" key="1">
    <source>
        <dbReference type="EMBL" id="KEQ83080.1"/>
    </source>
</evidence>
<dbReference type="EMBL" id="KL584985">
    <property type="protein sequence ID" value="KEQ83080.1"/>
    <property type="molecule type" value="Genomic_DNA"/>
</dbReference>
<accession>A0A074XC51</accession>
<gene>
    <name evidence="1" type="ORF">M438DRAFT_336423</name>
</gene>
<dbReference type="RefSeq" id="XP_029759267.1">
    <property type="nucleotide sequence ID" value="XM_029903888.1"/>
</dbReference>
<keyword evidence="2" id="KW-1185">Reference proteome</keyword>
<name>A0A074XC51_AURPU</name>
<organism evidence="1 2">
    <name type="scientific">Aureobasidium pullulans EXF-150</name>
    <dbReference type="NCBI Taxonomy" id="1043002"/>
    <lineage>
        <taxon>Eukaryota</taxon>
        <taxon>Fungi</taxon>
        <taxon>Dikarya</taxon>
        <taxon>Ascomycota</taxon>
        <taxon>Pezizomycotina</taxon>
        <taxon>Dothideomycetes</taxon>
        <taxon>Dothideomycetidae</taxon>
        <taxon>Dothideales</taxon>
        <taxon>Saccotheciaceae</taxon>
        <taxon>Aureobasidium</taxon>
    </lineage>
</organism>
<evidence type="ECO:0000313" key="2">
    <source>
        <dbReference type="Proteomes" id="UP000030706"/>
    </source>
</evidence>
<dbReference type="AlphaFoldDB" id="A0A074XC51"/>
<proteinExistence type="predicted"/>
<sequence length="330" mass="37425">MTPRDALQRKHGWSPDDKLWEIIEPIYPRPPSKGTTTDWQVCTYFQYFRWVFRRGFLFIGEQDRAGLPAPVWYKCTTNESGKVVGSCYNLADEGAPRSNHNVGEVTRWWGPLERLLQAPKLLDTDELDRYLKELWHLVRAFPCMQGDFINSIEVMMIPAGPWKLPMSAIERTLGIELPESLKTHDDDGTILYAEDMLPEEATKCGLSLKPNPNRYITDDDSSIDARNSDRADVLVYGSSPRSATKTIISLPRAADEHTEVTGLAERPQFSESEAQQETHSIMDTNGRTLARLTRSQFKQLEMVLLAPPGVFDGAMSVIHARYPELKPRSA</sequence>
<protein>
    <submittedName>
        <fullName evidence="1">Uncharacterized protein</fullName>
    </submittedName>
</protein>
<dbReference type="Proteomes" id="UP000030706">
    <property type="component" value="Unassembled WGS sequence"/>
</dbReference>
<dbReference type="GeneID" id="40746194"/>